<name>B6JJ60_AFIC5</name>
<dbReference type="Pfam" id="PF00392">
    <property type="entry name" value="GntR"/>
    <property type="match status" value="1"/>
</dbReference>
<evidence type="ECO:0000256" key="2">
    <source>
        <dbReference type="ARBA" id="ARBA00023125"/>
    </source>
</evidence>
<dbReference type="STRING" id="504832.OCA5_c07670"/>
<sequence>MAVQTQKRRFQKNERPKPEGLEGVARNPGEALGDFAARILREAIRTGKLRPGGHLREADFADWLGISRTPVREAFHTMISEGLLVAGPWNGAKVAELDNQQLVELYAVREVLEGAAASFAAMHASRAEIENLFRIAEQEAASADDPDRLVQINSDLHSAIYEASHNRYLLRSLHSVVDTLGLVRHSSFVLKGSIEQARQEHLGILEAIRAGDAALAGQRAREHVGNALVLRLELQRMSSSSK</sequence>
<dbReference type="PANTHER" id="PTHR43537:SF49">
    <property type="entry name" value="TRANSCRIPTIONAL REGULATORY PROTEIN"/>
    <property type="match status" value="1"/>
</dbReference>
<accession>B6JJ60</accession>
<gene>
    <name evidence="6" type="ordered locus">OCA5_c07670</name>
</gene>
<feature type="region of interest" description="Disordered" evidence="4">
    <location>
        <begin position="1"/>
        <end position="27"/>
    </location>
</feature>
<feature type="compositionally biased region" description="Basic and acidic residues" evidence="4">
    <location>
        <begin position="11"/>
        <end position="20"/>
    </location>
</feature>
<evidence type="ECO:0000256" key="1">
    <source>
        <dbReference type="ARBA" id="ARBA00023015"/>
    </source>
</evidence>
<dbReference type="Gene3D" id="1.20.120.530">
    <property type="entry name" value="GntR ligand-binding domain-like"/>
    <property type="match status" value="1"/>
</dbReference>
<feature type="compositionally biased region" description="Basic residues" evidence="4">
    <location>
        <begin position="1"/>
        <end position="10"/>
    </location>
</feature>
<dbReference type="eggNOG" id="COG1802">
    <property type="taxonomic scope" value="Bacteria"/>
</dbReference>
<dbReference type="PANTHER" id="PTHR43537">
    <property type="entry name" value="TRANSCRIPTIONAL REGULATOR, GNTR FAMILY"/>
    <property type="match status" value="1"/>
</dbReference>
<dbReference type="SMART" id="SM00345">
    <property type="entry name" value="HTH_GNTR"/>
    <property type="match status" value="1"/>
</dbReference>
<dbReference type="InterPro" id="IPR036388">
    <property type="entry name" value="WH-like_DNA-bd_sf"/>
</dbReference>
<evidence type="ECO:0000259" key="5">
    <source>
        <dbReference type="PROSITE" id="PS50949"/>
    </source>
</evidence>
<dbReference type="InterPro" id="IPR036390">
    <property type="entry name" value="WH_DNA-bd_sf"/>
</dbReference>
<dbReference type="Proteomes" id="UP000007730">
    <property type="component" value="Chromosome"/>
</dbReference>
<dbReference type="SUPFAM" id="SSF48008">
    <property type="entry name" value="GntR ligand-binding domain-like"/>
    <property type="match status" value="1"/>
</dbReference>
<evidence type="ECO:0000256" key="3">
    <source>
        <dbReference type="ARBA" id="ARBA00023163"/>
    </source>
</evidence>
<evidence type="ECO:0000313" key="7">
    <source>
        <dbReference type="Proteomes" id="UP000007730"/>
    </source>
</evidence>
<dbReference type="HOGENOM" id="CLU_017584_5_3_5"/>
<dbReference type="KEGG" id="ocg:OCA5_c07670"/>
<evidence type="ECO:0000313" key="6">
    <source>
        <dbReference type="EMBL" id="AEI05490.1"/>
    </source>
</evidence>
<dbReference type="AlphaFoldDB" id="B6JJ60"/>
<dbReference type="PATRIC" id="fig|504832.7.peg.813"/>
<proteinExistence type="predicted"/>
<dbReference type="KEGG" id="oca:OCAR_7351"/>
<keyword evidence="2" id="KW-0238">DNA-binding</keyword>
<feature type="domain" description="HTH gntR-type" evidence="5">
    <location>
        <begin position="30"/>
        <end position="97"/>
    </location>
</feature>
<dbReference type="Gene3D" id="1.10.10.10">
    <property type="entry name" value="Winged helix-like DNA-binding domain superfamily/Winged helix DNA-binding domain"/>
    <property type="match status" value="1"/>
</dbReference>
<evidence type="ECO:0000256" key="4">
    <source>
        <dbReference type="SAM" id="MobiDB-lite"/>
    </source>
</evidence>
<dbReference type="RefSeq" id="WP_012564480.1">
    <property type="nucleotide sequence ID" value="NC_011386.1"/>
</dbReference>
<dbReference type="SUPFAM" id="SSF46785">
    <property type="entry name" value="Winged helix' DNA-binding domain"/>
    <property type="match status" value="1"/>
</dbReference>
<dbReference type="InterPro" id="IPR008920">
    <property type="entry name" value="TF_FadR/GntR_C"/>
</dbReference>
<dbReference type="PROSITE" id="PS50949">
    <property type="entry name" value="HTH_GNTR"/>
    <property type="match status" value="1"/>
</dbReference>
<dbReference type="OrthoDB" id="9788098at2"/>
<reference evidence="6 7" key="1">
    <citation type="journal article" date="2011" name="J. Bacteriol.">
        <title>Complete genome sequences of the chemolithoautotrophic Oligotropha carboxidovorans strains OM4 and OM5.</title>
        <authorList>
            <person name="Volland S."/>
            <person name="Rachinger M."/>
            <person name="Strittmatter A."/>
            <person name="Daniel R."/>
            <person name="Gottschalk G."/>
            <person name="Meyer O."/>
        </authorList>
    </citation>
    <scope>NUCLEOTIDE SEQUENCE [LARGE SCALE GENOMIC DNA]</scope>
    <source>
        <strain evidence="7">ATCC 49405 / DSM 1227 / KCTC 32145 / OM5</strain>
    </source>
</reference>
<keyword evidence="1" id="KW-0805">Transcription regulation</keyword>
<keyword evidence="3" id="KW-0804">Transcription</keyword>
<keyword evidence="7" id="KW-1185">Reference proteome</keyword>
<protein>
    <submittedName>
        <fullName evidence="6">Transcriptional regulator, GntR family</fullName>
    </submittedName>
</protein>
<dbReference type="Pfam" id="PF07729">
    <property type="entry name" value="FCD"/>
    <property type="match status" value="1"/>
</dbReference>
<organism evidence="6 7">
    <name type="scientific">Afipia carboxidovorans (strain ATCC 49405 / DSM 1227 / KCTC 32145 / OM5)</name>
    <name type="common">Oligotropha carboxidovorans</name>
    <dbReference type="NCBI Taxonomy" id="504832"/>
    <lineage>
        <taxon>Bacteria</taxon>
        <taxon>Pseudomonadati</taxon>
        <taxon>Pseudomonadota</taxon>
        <taxon>Alphaproteobacteria</taxon>
        <taxon>Hyphomicrobiales</taxon>
        <taxon>Nitrobacteraceae</taxon>
        <taxon>Afipia</taxon>
    </lineage>
</organism>
<dbReference type="SMART" id="SM00895">
    <property type="entry name" value="FCD"/>
    <property type="match status" value="1"/>
</dbReference>
<dbReference type="EMBL" id="CP002826">
    <property type="protein sequence ID" value="AEI05490.1"/>
    <property type="molecule type" value="Genomic_DNA"/>
</dbReference>
<dbReference type="GO" id="GO:0003700">
    <property type="term" value="F:DNA-binding transcription factor activity"/>
    <property type="evidence" value="ECO:0007669"/>
    <property type="project" value="InterPro"/>
</dbReference>
<dbReference type="InterPro" id="IPR000524">
    <property type="entry name" value="Tscrpt_reg_HTH_GntR"/>
</dbReference>
<dbReference type="InterPro" id="IPR011711">
    <property type="entry name" value="GntR_C"/>
</dbReference>
<dbReference type="GO" id="GO:0003677">
    <property type="term" value="F:DNA binding"/>
    <property type="evidence" value="ECO:0007669"/>
    <property type="project" value="UniProtKB-KW"/>
</dbReference>